<evidence type="ECO:0000313" key="3">
    <source>
        <dbReference type="Proteomes" id="UP000214747"/>
    </source>
</evidence>
<dbReference type="CDD" id="cd01066">
    <property type="entry name" value="APP_MetAP"/>
    <property type="match status" value="1"/>
</dbReference>
<dbReference type="Gene3D" id="3.90.230.10">
    <property type="entry name" value="Creatinase/methionine aminopeptidase superfamily"/>
    <property type="match status" value="1"/>
</dbReference>
<proteinExistence type="predicted"/>
<reference evidence="2 3" key="1">
    <citation type="journal article" date="2010" name="Int. J. Syst. Evol. Microbiol.">
        <title>Reclassification of Herbaspirillum putei as a later heterotypic synonym of Herbaspirillum huttiense, with the description of H. huttiense subsp. huttiense subsp. nov. and H. huttiense subsp. putei subsp. nov., comb. nov., and description of Herbaspirillum aquaticum sp. nov.</title>
        <authorList>
            <person name="Dobritsa A.P."/>
            <person name="Reddy M.C."/>
            <person name="Samadpour M."/>
        </authorList>
    </citation>
    <scope>NUCLEOTIDE SEQUENCE [LARGE SCALE GENOMIC DNA]</scope>
    <source>
        <strain evidence="2 3">IEH 4430</strain>
    </source>
</reference>
<feature type="domain" description="Peptidase M24" evidence="1">
    <location>
        <begin position="24"/>
        <end position="224"/>
    </location>
</feature>
<accession>A0A225STF9</accession>
<comment type="caution">
    <text evidence="2">The sequence shown here is derived from an EMBL/GenBank/DDBJ whole genome shotgun (WGS) entry which is preliminary data.</text>
</comment>
<sequence>MQATDHPAPHPAERIGPAFSVDGMLLARQQTRLAIERIAARITPGMVEEDAVAMARQLMADMGLAQSWHPTRVRFGSNTIKPMKQASVPGVVLQENDLFFLDIAPRLGEWEGDGGQSFTVGSHGEYARCARDAETLFHEVRAVWDQQGLSGRQLYAFAQKTAQAMGWELNFDLPGHRVSDFPHAAIHTGSLADFDQAPSAMRWILEIHLRDPQHRFGAFFEDMLLEDSFYPRT</sequence>
<name>A0A225STF9_9BURK</name>
<dbReference type="AlphaFoldDB" id="A0A225STF9"/>
<organism evidence="2 3">
    <name type="scientific">Herbaspirillum aquaticum</name>
    <dbReference type="NCBI Taxonomy" id="568783"/>
    <lineage>
        <taxon>Bacteria</taxon>
        <taxon>Pseudomonadati</taxon>
        <taxon>Pseudomonadota</taxon>
        <taxon>Betaproteobacteria</taxon>
        <taxon>Burkholderiales</taxon>
        <taxon>Oxalobacteraceae</taxon>
        <taxon>Herbaspirillum</taxon>
    </lineage>
</organism>
<keyword evidence="3" id="KW-1185">Reference proteome</keyword>
<evidence type="ECO:0000259" key="1">
    <source>
        <dbReference type="Pfam" id="PF00557"/>
    </source>
</evidence>
<dbReference type="RefSeq" id="WP_088755237.1">
    <property type="nucleotide sequence ID" value="NZ_NJGV01000009.1"/>
</dbReference>
<dbReference type="EMBL" id="NJGV01000009">
    <property type="protein sequence ID" value="OWY34451.1"/>
    <property type="molecule type" value="Genomic_DNA"/>
</dbReference>
<protein>
    <submittedName>
        <fullName evidence="2">(Fe-S)-binding protein</fullName>
    </submittedName>
</protein>
<dbReference type="Proteomes" id="UP000214747">
    <property type="component" value="Unassembled WGS sequence"/>
</dbReference>
<dbReference type="Pfam" id="PF00557">
    <property type="entry name" value="Peptidase_M24"/>
    <property type="match status" value="1"/>
</dbReference>
<evidence type="ECO:0000313" key="2">
    <source>
        <dbReference type="EMBL" id="OWY34451.1"/>
    </source>
</evidence>
<dbReference type="InterPro" id="IPR000994">
    <property type="entry name" value="Pept_M24"/>
</dbReference>
<dbReference type="InterPro" id="IPR036005">
    <property type="entry name" value="Creatinase/aminopeptidase-like"/>
</dbReference>
<gene>
    <name evidence="2" type="ORF">CEJ45_11430</name>
</gene>
<dbReference type="SUPFAM" id="SSF55920">
    <property type="entry name" value="Creatinase/aminopeptidase"/>
    <property type="match status" value="1"/>
</dbReference>